<accession>A0AA87ZF86</accession>
<feature type="compositionally biased region" description="Basic and acidic residues" evidence="1">
    <location>
        <begin position="29"/>
        <end position="39"/>
    </location>
</feature>
<dbReference type="PANTHER" id="PTHR34660">
    <property type="entry name" value="MYB-LIKE PROTEIN X"/>
    <property type="match status" value="1"/>
</dbReference>
<feature type="region of interest" description="Disordered" evidence="1">
    <location>
        <begin position="90"/>
        <end position="182"/>
    </location>
</feature>
<evidence type="ECO:0000256" key="1">
    <source>
        <dbReference type="SAM" id="MobiDB-lite"/>
    </source>
</evidence>
<feature type="region of interest" description="Disordered" evidence="1">
    <location>
        <begin position="273"/>
        <end position="297"/>
    </location>
</feature>
<feature type="region of interest" description="Disordered" evidence="1">
    <location>
        <begin position="29"/>
        <end position="77"/>
    </location>
</feature>
<keyword evidence="3" id="KW-1185">Reference proteome</keyword>
<sequence>MSRCFSFPPTAYANKGPSYRAALVELNDKPRKEKEEEKIQRKKDKKLKLRKKDQHREKKAHNHVTDEKLIKTKDEKKHCQLGQSADLKAKYSSKQVYEESEQLENSDLTEEHELPTVSSVCYLSDGTQSSNKRKRQVSMDDGSENPKKKIVLRFKLAPRKQTEPDSSTIEQDKNCPSTGPETLAQERTVLGHKPLCHTNVQTKTEPEQLNLEPCLELPLSVLETEIRTEKKTSSPFKKAESVYGTLIENWVPEIPIHQFWQEDDEGQDWLFGSRKQQDKQESKRRKADLEESCWRSSTPWPQAQHLSEADIWALPYTVPF</sequence>
<protein>
    <submittedName>
        <fullName evidence="2">Uncharacterized protein</fullName>
    </submittedName>
</protein>
<organism evidence="2 3">
    <name type="scientific">Ficus carica</name>
    <name type="common">Common fig</name>
    <dbReference type="NCBI Taxonomy" id="3494"/>
    <lineage>
        <taxon>Eukaryota</taxon>
        <taxon>Viridiplantae</taxon>
        <taxon>Streptophyta</taxon>
        <taxon>Embryophyta</taxon>
        <taxon>Tracheophyta</taxon>
        <taxon>Spermatophyta</taxon>
        <taxon>Magnoliopsida</taxon>
        <taxon>eudicotyledons</taxon>
        <taxon>Gunneridae</taxon>
        <taxon>Pentapetalae</taxon>
        <taxon>rosids</taxon>
        <taxon>fabids</taxon>
        <taxon>Rosales</taxon>
        <taxon>Moraceae</taxon>
        <taxon>Ficeae</taxon>
        <taxon>Ficus</taxon>
    </lineage>
</organism>
<evidence type="ECO:0000313" key="2">
    <source>
        <dbReference type="EMBL" id="GMN35834.1"/>
    </source>
</evidence>
<dbReference type="Proteomes" id="UP001187192">
    <property type="component" value="Unassembled WGS sequence"/>
</dbReference>
<comment type="caution">
    <text evidence="2">The sequence shown here is derived from an EMBL/GenBank/DDBJ whole genome shotgun (WGS) entry which is preliminary data.</text>
</comment>
<dbReference type="PANTHER" id="PTHR34660:SF7">
    <property type="entry name" value="DNA LIGASE-LIKE PROTEIN"/>
    <property type="match status" value="1"/>
</dbReference>
<feature type="compositionally biased region" description="Acidic residues" evidence="1">
    <location>
        <begin position="98"/>
        <end position="108"/>
    </location>
</feature>
<proteinExistence type="predicted"/>
<name>A0AA87ZF86_FICCA</name>
<feature type="compositionally biased region" description="Polar residues" evidence="1">
    <location>
        <begin position="116"/>
        <end position="130"/>
    </location>
</feature>
<evidence type="ECO:0000313" key="3">
    <source>
        <dbReference type="Proteomes" id="UP001187192"/>
    </source>
</evidence>
<feature type="compositionally biased region" description="Basic residues" evidence="1">
    <location>
        <begin position="148"/>
        <end position="158"/>
    </location>
</feature>
<dbReference type="EMBL" id="BTGU01000005">
    <property type="protein sequence ID" value="GMN35834.1"/>
    <property type="molecule type" value="Genomic_DNA"/>
</dbReference>
<reference evidence="2" key="1">
    <citation type="submission" date="2023-07" db="EMBL/GenBank/DDBJ databases">
        <title>draft genome sequence of fig (Ficus carica).</title>
        <authorList>
            <person name="Takahashi T."/>
            <person name="Nishimura K."/>
        </authorList>
    </citation>
    <scope>NUCLEOTIDE SEQUENCE</scope>
</reference>
<feature type="compositionally biased region" description="Polar residues" evidence="1">
    <location>
        <begin position="164"/>
        <end position="180"/>
    </location>
</feature>
<feature type="compositionally biased region" description="Basic residues" evidence="1">
    <location>
        <begin position="40"/>
        <end position="62"/>
    </location>
</feature>
<dbReference type="AlphaFoldDB" id="A0AA87ZF86"/>
<feature type="compositionally biased region" description="Basic and acidic residues" evidence="1">
    <location>
        <begin position="63"/>
        <end position="77"/>
    </location>
</feature>
<gene>
    <name evidence="2" type="ORF">TIFTF001_005563</name>
</gene>
<feature type="compositionally biased region" description="Basic and acidic residues" evidence="1">
    <location>
        <begin position="275"/>
        <end position="293"/>
    </location>
</feature>